<dbReference type="RefSeq" id="WP_146868310.1">
    <property type="nucleotide sequence ID" value="NZ_BKBC01000017.1"/>
</dbReference>
<evidence type="ECO:0000313" key="2">
    <source>
        <dbReference type="EMBL" id="GEQ21121.1"/>
    </source>
</evidence>
<dbReference type="SMART" id="SM00530">
    <property type="entry name" value="HTH_XRE"/>
    <property type="match status" value="1"/>
</dbReference>
<dbReference type="PROSITE" id="PS50943">
    <property type="entry name" value="HTH_CROC1"/>
    <property type="match status" value="1"/>
</dbReference>
<dbReference type="CDD" id="cd00093">
    <property type="entry name" value="HTH_XRE"/>
    <property type="match status" value="1"/>
</dbReference>
<dbReference type="Pfam" id="PF01381">
    <property type="entry name" value="HTH_3"/>
    <property type="match status" value="1"/>
</dbReference>
<dbReference type="EMBL" id="BKBC01000017">
    <property type="protein sequence ID" value="GEQ21121.1"/>
    <property type="molecule type" value="Genomic_DNA"/>
</dbReference>
<proteinExistence type="predicted"/>
<reference evidence="2 3" key="1">
    <citation type="submission" date="2019-07" db="EMBL/GenBank/DDBJ databases">
        <title>Whole genome shotgun sequence of Clostridium butyricum NBRC 3858.</title>
        <authorList>
            <person name="Hosoyama A."/>
            <person name="Uohara A."/>
            <person name="Ohji S."/>
            <person name="Ichikawa N."/>
        </authorList>
    </citation>
    <scope>NUCLEOTIDE SEQUENCE [LARGE SCALE GENOMIC DNA]</scope>
    <source>
        <strain evidence="2 3">NBRC 3858</strain>
    </source>
</reference>
<evidence type="ECO:0000259" key="1">
    <source>
        <dbReference type="PROSITE" id="PS50943"/>
    </source>
</evidence>
<dbReference type="AlphaFoldDB" id="A0A512TM45"/>
<name>A0A512TM45_CLOBU</name>
<dbReference type="InterPro" id="IPR001387">
    <property type="entry name" value="Cro/C1-type_HTH"/>
</dbReference>
<accession>A0A512TM45</accession>
<evidence type="ECO:0000313" key="3">
    <source>
        <dbReference type="Proteomes" id="UP000321089"/>
    </source>
</evidence>
<sequence length="65" mass="7353">MIYSKVKVGRIKKKWSQTDLSLQANVCRSTISKIENGYIDEIKLGTLKKISAALNSSFEELFLSE</sequence>
<organism evidence="2 3">
    <name type="scientific">Clostridium butyricum</name>
    <dbReference type="NCBI Taxonomy" id="1492"/>
    <lineage>
        <taxon>Bacteria</taxon>
        <taxon>Bacillati</taxon>
        <taxon>Bacillota</taxon>
        <taxon>Clostridia</taxon>
        <taxon>Eubacteriales</taxon>
        <taxon>Clostridiaceae</taxon>
        <taxon>Clostridium</taxon>
    </lineage>
</organism>
<feature type="domain" description="HTH cro/C1-type" evidence="1">
    <location>
        <begin position="6"/>
        <end position="61"/>
    </location>
</feature>
<dbReference type="SUPFAM" id="SSF47413">
    <property type="entry name" value="lambda repressor-like DNA-binding domains"/>
    <property type="match status" value="1"/>
</dbReference>
<protein>
    <recommendedName>
        <fullName evidence="1">HTH cro/C1-type domain-containing protein</fullName>
    </recommendedName>
</protein>
<comment type="caution">
    <text evidence="2">The sequence shown here is derived from an EMBL/GenBank/DDBJ whole genome shotgun (WGS) entry which is preliminary data.</text>
</comment>
<dbReference type="GO" id="GO:0003677">
    <property type="term" value="F:DNA binding"/>
    <property type="evidence" value="ECO:0007669"/>
    <property type="project" value="InterPro"/>
</dbReference>
<dbReference type="Gene3D" id="1.10.260.40">
    <property type="entry name" value="lambda repressor-like DNA-binding domains"/>
    <property type="match status" value="1"/>
</dbReference>
<dbReference type="Proteomes" id="UP000321089">
    <property type="component" value="Unassembled WGS sequence"/>
</dbReference>
<gene>
    <name evidence="2" type="ORF">CBU02nite_16270</name>
</gene>
<dbReference type="InterPro" id="IPR010982">
    <property type="entry name" value="Lambda_DNA-bd_dom_sf"/>
</dbReference>